<dbReference type="InterPro" id="IPR005805">
    <property type="entry name" value="Rieske_Fe-S_prot_C"/>
</dbReference>
<dbReference type="CDD" id="cd03467">
    <property type="entry name" value="Rieske"/>
    <property type="match status" value="1"/>
</dbReference>
<evidence type="ECO:0000256" key="5">
    <source>
        <dbReference type="ARBA" id="ARBA00023004"/>
    </source>
</evidence>
<evidence type="ECO:0000256" key="7">
    <source>
        <dbReference type="ARBA" id="ARBA00023157"/>
    </source>
</evidence>
<evidence type="ECO:0000256" key="8">
    <source>
        <dbReference type="ARBA" id="ARBA00029586"/>
    </source>
</evidence>
<evidence type="ECO:0000313" key="12">
    <source>
        <dbReference type="Proteomes" id="UP000733379"/>
    </source>
</evidence>
<dbReference type="InterPro" id="IPR017941">
    <property type="entry name" value="Rieske_2Fe-2S"/>
</dbReference>
<dbReference type="PRINTS" id="PR00162">
    <property type="entry name" value="RIESKE"/>
</dbReference>
<evidence type="ECO:0000256" key="3">
    <source>
        <dbReference type="ARBA" id="ARBA00022714"/>
    </source>
</evidence>
<comment type="caution">
    <text evidence="11">The sequence shown here is derived from an EMBL/GenBank/DDBJ whole genome shotgun (WGS) entry which is preliminary data.</text>
</comment>
<dbReference type="Gene3D" id="2.102.10.10">
    <property type="entry name" value="Rieske [2Fe-2S] iron-sulphur domain"/>
    <property type="match status" value="1"/>
</dbReference>
<evidence type="ECO:0000256" key="4">
    <source>
        <dbReference type="ARBA" id="ARBA00022723"/>
    </source>
</evidence>
<sequence length="180" mass="17987">MCGQELNSADSGINRRTVMFAGVGAAAAATALTSVDQIGAPSATAAPAGQAECSAVAKVIAKTADIPVGGGVILGDVVVTQPMAGEFRAFCATCTHLGCHLGSVTNGTINCPCHGSQFHLDGKVAHGPAFLPLVQRPVHVDGTAVVLEPILPGADIPCPSLPNLFPSRPSTLTAPLSARG</sequence>
<comment type="function">
    <text evidence="1">Iron-sulfur subunit of the cytochrome bc1 complex, an essential component of the respiratory electron transport chain required for ATP synthesis. The bc1 complex catalyzes the oxidation of menaquinol and the reduction of cytochrome c in the respiratory chain. The bc1 complex operates through a Q-cycle mechanism that couples electron transfer to generation of the proton gradient that drives ATP synthesis.</text>
</comment>
<evidence type="ECO:0000259" key="10">
    <source>
        <dbReference type="PROSITE" id="PS51296"/>
    </source>
</evidence>
<dbReference type="Pfam" id="PF00355">
    <property type="entry name" value="Rieske"/>
    <property type="match status" value="1"/>
</dbReference>
<evidence type="ECO:0000256" key="2">
    <source>
        <dbReference type="ARBA" id="ARBA00015816"/>
    </source>
</evidence>
<gene>
    <name evidence="11" type="ORF">KO481_33355</name>
</gene>
<organism evidence="11 12">
    <name type="scientific">Nocardia albiluteola</name>
    <dbReference type="NCBI Taxonomy" id="2842303"/>
    <lineage>
        <taxon>Bacteria</taxon>
        <taxon>Bacillati</taxon>
        <taxon>Actinomycetota</taxon>
        <taxon>Actinomycetes</taxon>
        <taxon>Mycobacteriales</taxon>
        <taxon>Nocardiaceae</taxon>
        <taxon>Nocardia</taxon>
    </lineage>
</organism>
<feature type="domain" description="Rieske" evidence="10">
    <location>
        <begin position="58"/>
        <end position="147"/>
    </location>
</feature>
<dbReference type="PROSITE" id="PS51296">
    <property type="entry name" value="RIESKE"/>
    <property type="match status" value="1"/>
</dbReference>
<proteinExistence type="predicted"/>
<dbReference type="Proteomes" id="UP000733379">
    <property type="component" value="Unassembled WGS sequence"/>
</dbReference>
<keyword evidence="7" id="KW-1015">Disulfide bond</keyword>
<keyword evidence="5" id="KW-0408">Iron</keyword>
<dbReference type="SUPFAM" id="SSF50022">
    <property type="entry name" value="ISP domain"/>
    <property type="match status" value="1"/>
</dbReference>
<dbReference type="InterPro" id="IPR006311">
    <property type="entry name" value="TAT_signal"/>
</dbReference>
<keyword evidence="6" id="KW-0411">Iron-sulfur</keyword>
<keyword evidence="12" id="KW-1185">Reference proteome</keyword>
<keyword evidence="4" id="KW-0479">Metal-binding</keyword>
<protein>
    <recommendedName>
        <fullName evidence="2">Cytochrome bc1 complex Rieske iron-sulfur subunit</fullName>
    </recommendedName>
    <alternativeName>
        <fullName evidence="8">Cytochrome bc1 reductase complex subunit QcrA</fullName>
    </alternativeName>
</protein>
<accession>A0ABS6B7U9</accession>
<dbReference type="EMBL" id="JAHKNI010000014">
    <property type="protein sequence ID" value="MBU3066396.1"/>
    <property type="molecule type" value="Genomic_DNA"/>
</dbReference>
<dbReference type="PROSITE" id="PS51318">
    <property type="entry name" value="TAT"/>
    <property type="match status" value="1"/>
</dbReference>
<evidence type="ECO:0000256" key="9">
    <source>
        <dbReference type="ARBA" id="ARBA00034078"/>
    </source>
</evidence>
<dbReference type="RefSeq" id="WP_215922469.1">
    <property type="nucleotide sequence ID" value="NZ_JAHKNI010000014.1"/>
</dbReference>
<dbReference type="InterPro" id="IPR036922">
    <property type="entry name" value="Rieske_2Fe-2S_sf"/>
</dbReference>
<dbReference type="PANTHER" id="PTHR10134">
    <property type="entry name" value="CYTOCHROME B-C1 COMPLEX SUBUNIT RIESKE, MITOCHONDRIAL"/>
    <property type="match status" value="1"/>
</dbReference>
<evidence type="ECO:0000256" key="6">
    <source>
        <dbReference type="ARBA" id="ARBA00023014"/>
    </source>
</evidence>
<reference evidence="11 12" key="1">
    <citation type="submission" date="2021-06" db="EMBL/GenBank/DDBJ databases">
        <title>Actinomycetes sequencing.</title>
        <authorList>
            <person name="Shan Q."/>
        </authorList>
    </citation>
    <scope>NUCLEOTIDE SEQUENCE [LARGE SCALE GENOMIC DNA]</scope>
    <source>
        <strain evidence="11 12">NEAU-G5</strain>
    </source>
</reference>
<comment type="cofactor">
    <cofactor evidence="9">
        <name>[2Fe-2S] cluster</name>
        <dbReference type="ChEBI" id="CHEBI:190135"/>
    </cofactor>
</comment>
<evidence type="ECO:0000313" key="11">
    <source>
        <dbReference type="EMBL" id="MBU3066396.1"/>
    </source>
</evidence>
<dbReference type="InterPro" id="IPR014349">
    <property type="entry name" value="Rieske_Fe-S_prot"/>
</dbReference>
<name>A0ABS6B7U9_9NOCA</name>
<keyword evidence="3" id="KW-0001">2Fe-2S</keyword>
<evidence type="ECO:0000256" key="1">
    <source>
        <dbReference type="ARBA" id="ARBA00002494"/>
    </source>
</evidence>